<accession>A0A081C288</accession>
<dbReference type="Proteomes" id="UP000030661">
    <property type="component" value="Unassembled WGS sequence"/>
</dbReference>
<keyword evidence="3" id="KW-1185">Reference proteome</keyword>
<dbReference type="Pfam" id="PF11823">
    <property type="entry name" value="Se_S_carrier"/>
    <property type="match status" value="1"/>
</dbReference>
<dbReference type="EMBL" id="DF820468">
    <property type="protein sequence ID" value="GAK58693.1"/>
    <property type="molecule type" value="Genomic_DNA"/>
</dbReference>
<name>A0A081C288_VECG1</name>
<sequence length="75" mass="8285">MNTTEYAVILVYSTSYALRAEKVLEEAGIPCKLIPVPRHLSSDCGSCIRIFQIDKDRALPVLSHAKVEMAGIHDV</sequence>
<feature type="domain" description="Putative Se/S carrier protein-like" evidence="1">
    <location>
        <begin position="7"/>
        <end position="73"/>
    </location>
</feature>
<evidence type="ECO:0000313" key="2">
    <source>
        <dbReference type="EMBL" id="GAK58693.1"/>
    </source>
</evidence>
<evidence type="ECO:0000313" key="3">
    <source>
        <dbReference type="Proteomes" id="UP000030661"/>
    </source>
</evidence>
<reference evidence="2" key="1">
    <citation type="journal article" date="2015" name="PeerJ">
        <title>First genomic representation of candidate bacterial phylum KSB3 points to enhanced environmental sensing as a trigger of wastewater bulking.</title>
        <authorList>
            <person name="Sekiguchi Y."/>
            <person name="Ohashi A."/>
            <person name="Parks D.H."/>
            <person name="Yamauchi T."/>
            <person name="Tyson G.W."/>
            <person name="Hugenholtz P."/>
        </authorList>
    </citation>
    <scope>NUCLEOTIDE SEQUENCE [LARGE SCALE GENOMIC DNA]</scope>
</reference>
<dbReference type="AlphaFoldDB" id="A0A081C288"/>
<dbReference type="HOGENOM" id="CLU_167443_0_1_0"/>
<organism evidence="2">
    <name type="scientific">Vecturithrix granuli</name>
    <dbReference type="NCBI Taxonomy" id="1499967"/>
    <lineage>
        <taxon>Bacteria</taxon>
        <taxon>Candidatus Moduliflexota</taxon>
        <taxon>Candidatus Vecturitrichia</taxon>
        <taxon>Candidatus Vecturitrichales</taxon>
        <taxon>Candidatus Vecturitrichaceae</taxon>
        <taxon>Candidatus Vecturithrix</taxon>
    </lineage>
</organism>
<protein>
    <recommendedName>
        <fullName evidence="1">Putative Se/S carrier protein-like domain-containing protein</fullName>
    </recommendedName>
</protein>
<evidence type="ECO:0000259" key="1">
    <source>
        <dbReference type="Pfam" id="PF11823"/>
    </source>
</evidence>
<gene>
    <name evidence="2" type="ORF">U27_05668</name>
</gene>
<dbReference type="InterPro" id="IPR021778">
    <property type="entry name" value="Se/S_carrier-like"/>
</dbReference>
<dbReference type="eggNOG" id="COG0822">
    <property type="taxonomic scope" value="Bacteria"/>
</dbReference>
<dbReference type="STRING" id="1499967.U27_05668"/>
<proteinExistence type="predicted"/>